<dbReference type="InterPro" id="IPR036890">
    <property type="entry name" value="HATPase_C_sf"/>
</dbReference>
<dbReference type="SUPFAM" id="SSF46689">
    <property type="entry name" value="Homeodomain-like"/>
    <property type="match status" value="1"/>
</dbReference>
<keyword evidence="5" id="KW-0238">DNA-binding</keyword>
<dbReference type="SUPFAM" id="SSF52172">
    <property type="entry name" value="CheY-like"/>
    <property type="match status" value="1"/>
</dbReference>
<keyword evidence="8" id="KW-0812">Transmembrane</keyword>
<evidence type="ECO:0000256" key="6">
    <source>
        <dbReference type="ARBA" id="ARBA00023163"/>
    </source>
</evidence>
<evidence type="ECO:0000256" key="4">
    <source>
        <dbReference type="ARBA" id="ARBA00023015"/>
    </source>
</evidence>
<dbReference type="SUPFAM" id="SSF47384">
    <property type="entry name" value="Homodimeric domain of signal transducing histidine kinase"/>
    <property type="match status" value="1"/>
</dbReference>
<dbReference type="SUPFAM" id="SSF63829">
    <property type="entry name" value="Calcium-dependent phosphotriesterase"/>
    <property type="match status" value="2"/>
</dbReference>
<proteinExistence type="predicted"/>
<name>A0ABR7CBP9_9BACE</name>
<dbReference type="PROSITE" id="PS50109">
    <property type="entry name" value="HIS_KIN"/>
    <property type="match status" value="1"/>
</dbReference>
<evidence type="ECO:0000256" key="1">
    <source>
        <dbReference type="ARBA" id="ARBA00000085"/>
    </source>
</evidence>
<dbReference type="Proteomes" id="UP000600600">
    <property type="component" value="Unassembled WGS sequence"/>
</dbReference>
<dbReference type="Pfam" id="PF02518">
    <property type="entry name" value="HATPase_c"/>
    <property type="match status" value="1"/>
</dbReference>
<dbReference type="InterPro" id="IPR011006">
    <property type="entry name" value="CheY-like_superfamily"/>
</dbReference>
<dbReference type="Gene3D" id="2.60.40.10">
    <property type="entry name" value="Immunoglobulins"/>
    <property type="match status" value="1"/>
</dbReference>
<evidence type="ECO:0000256" key="7">
    <source>
        <dbReference type="PROSITE-ProRule" id="PRU00169"/>
    </source>
</evidence>
<dbReference type="Pfam" id="PF07495">
    <property type="entry name" value="Y_Y_Y"/>
    <property type="match status" value="1"/>
</dbReference>
<feature type="domain" description="Response regulatory" evidence="11">
    <location>
        <begin position="1074"/>
        <end position="1189"/>
    </location>
</feature>
<dbReference type="InterPro" id="IPR015943">
    <property type="entry name" value="WD40/YVTN_repeat-like_dom_sf"/>
</dbReference>
<feature type="modified residue" description="4-aspartylphosphate" evidence="7">
    <location>
        <position position="1122"/>
    </location>
</feature>
<dbReference type="Gene3D" id="1.10.287.130">
    <property type="match status" value="1"/>
</dbReference>
<dbReference type="EC" id="2.7.13.3" evidence="2"/>
<gene>
    <name evidence="12" type="ORF">H8S67_11095</name>
</gene>
<accession>A0ABR7CBP9</accession>
<dbReference type="EMBL" id="JACOOE010000005">
    <property type="protein sequence ID" value="MBC5605212.1"/>
    <property type="molecule type" value="Genomic_DNA"/>
</dbReference>
<dbReference type="PROSITE" id="PS01124">
    <property type="entry name" value="HTH_ARAC_FAMILY_2"/>
    <property type="match status" value="1"/>
</dbReference>
<keyword evidence="6" id="KW-0804">Transcription</keyword>
<dbReference type="InterPro" id="IPR003661">
    <property type="entry name" value="HisK_dim/P_dom"/>
</dbReference>
<feature type="domain" description="Histidine kinase" evidence="10">
    <location>
        <begin position="804"/>
        <end position="1026"/>
    </location>
</feature>
<dbReference type="InterPro" id="IPR018062">
    <property type="entry name" value="HTH_AraC-typ_CS"/>
</dbReference>
<dbReference type="InterPro" id="IPR004358">
    <property type="entry name" value="Sig_transdc_His_kin-like_C"/>
</dbReference>
<dbReference type="Gene3D" id="3.40.50.2300">
    <property type="match status" value="1"/>
</dbReference>
<evidence type="ECO:0000256" key="3">
    <source>
        <dbReference type="ARBA" id="ARBA00022553"/>
    </source>
</evidence>
<evidence type="ECO:0000259" key="10">
    <source>
        <dbReference type="PROSITE" id="PS50109"/>
    </source>
</evidence>
<dbReference type="Pfam" id="PF00512">
    <property type="entry name" value="HisKA"/>
    <property type="match status" value="1"/>
</dbReference>
<evidence type="ECO:0000256" key="2">
    <source>
        <dbReference type="ARBA" id="ARBA00012438"/>
    </source>
</evidence>
<dbReference type="SMART" id="SM00388">
    <property type="entry name" value="HisKA"/>
    <property type="match status" value="1"/>
</dbReference>
<dbReference type="InterPro" id="IPR011123">
    <property type="entry name" value="Y_Y_Y"/>
</dbReference>
<dbReference type="Gene3D" id="3.30.565.10">
    <property type="entry name" value="Histidine kinase-like ATPase, C-terminal domain"/>
    <property type="match status" value="1"/>
</dbReference>
<dbReference type="PRINTS" id="PR00344">
    <property type="entry name" value="BCTRLSENSOR"/>
</dbReference>
<evidence type="ECO:0000259" key="11">
    <source>
        <dbReference type="PROSITE" id="PS50110"/>
    </source>
</evidence>
<dbReference type="SMART" id="SM00342">
    <property type="entry name" value="HTH_ARAC"/>
    <property type="match status" value="1"/>
</dbReference>
<feature type="transmembrane region" description="Helical" evidence="8">
    <location>
        <begin position="765"/>
        <end position="784"/>
    </location>
</feature>
<dbReference type="PROSITE" id="PS50110">
    <property type="entry name" value="RESPONSE_REGULATORY"/>
    <property type="match status" value="1"/>
</dbReference>
<keyword evidence="4" id="KW-0805">Transcription regulation</keyword>
<keyword evidence="8" id="KW-0472">Membrane</keyword>
<keyword evidence="13" id="KW-1185">Reference proteome</keyword>
<dbReference type="Gene3D" id="1.10.10.60">
    <property type="entry name" value="Homeodomain-like"/>
    <property type="match status" value="2"/>
</dbReference>
<keyword evidence="8" id="KW-1133">Transmembrane helix</keyword>
<dbReference type="Pfam" id="PF12833">
    <property type="entry name" value="HTH_18"/>
    <property type="match status" value="1"/>
</dbReference>
<dbReference type="RefSeq" id="WP_186967324.1">
    <property type="nucleotide sequence ID" value="NZ_JACOOE010000005.1"/>
</dbReference>
<reference evidence="12 13" key="1">
    <citation type="submission" date="2020-08" db="EMBL/GenBank/DDBJ databases">
        <title>Genome public.</title>
        <authorList>
            <person name="Liu C."/>
            <person name="Sun Q."/>
        </authorList>
    </citation>
    <scope>NUCLEOTIDE SEQUENCE [LARGE SCALE GENOMIC DNA]</scope>
    <source>
        <strain evidence="12 13">M27</strain>
    </source>
</reference>
<organism evidence="12 13">
    <name type="scientific">Bacteroides difficilis</name>
    <dbReference type="NCBI Taxonomy" id="2763021"/>
    <lineage>
        <taxon>Bacteria</taxon>
        <taxon>Pseudomonadati</taxon>
        <taxon>Bacteroidota</taxon>
        <taxon>Bacteroidia</taxon>
        <taxon>Bacteroidales</taxon>
        <taxon>Bacteroidaceae</taxon>
        <taxon>Bacteroides</taxon>
    </lineage>
</organism>
<keyword evidence="3 7" id="KW-0597">Phosphoprotein</keyword>
<comment type="caution">
    <text evidence="12">The sequence shown here is derived from an EMBL/GenBank/DDBJ whole genome shotgun (WGS) entry which is preliminary data.</text>
</comment>
<dbReference type="InterPro" id="IPR018060">
    <property type="entry name" value="HTH_AraC"/>
</dbReference>
<dbReference type="PANTHER" id="PTHR43547:SF2">
    <property type="entry name" value="HYBRID SIGNAL TRANSDUCTION HISTIDINE KINASE C"/>
    <property type="match status" value="1"/>
</dbReference>
<dbReference type="InterPro" id="IPR003594">
    <property type="entry name" value="HATPase_dom"/>
</dbReference>
<comment type="catalytic activity">
    <reaction evidence="1">
        <text>ATP + protein L-histidine = ADP + protein N-phospho-L-histidine.</text>
        <dbReference type="EC" id="2.7.13.3"/>
    </reaction>
</comment>
<dbReference type="Pfam" id="PF00072">
    <property type="entry name" value="Response_reg"/>
    <property type="match status" value="1"/>
</dbReference>
<dbReference type="Pfam" id="PF07494">
    <property type="entry name" value="Reg_prop"/>
    <property type="match status" value="3"/>
</dbReference>
<evidence type="ECO:0000256" key="8">
    <source>
        <dbReference type="SAM" id="Phobius"/>
    </source>
</evidence>
<feature type="domain" description="HTH araC/xylS-type" evidence="9">
    <location>
        <begin position="1223"/>
        <end position="1322"/>
    </location>
</feature>
<dbReference type="SUPFAM" id="SSF55874">
    <property type="entry name" value="ATPase domain of HSP90 chaperone/DNA topoisomerase II/histidine kinase"/>
    <property type="match status" value="1"/>
</dbReference>
<protein>
    <recommendedName>
        <fullName evidence="2">histidine kinase</fullName>
        <ecNumber evidence="2">2.7.13.3</ecNumber>
    </recommendedName>
</protein>
<dbReference type="Gene3D" id="2.130.10.10">
    <property type="entry name" value="YVTN repeat-like/Quinoprotein amine dehydrogenase"/>
    <property type="match status" value="3"/>
</dbReference>
<evidence type="ECO:0000313" key="12">
    <source>
        <dbReference type="EMBL" id="MBC5605212.1"/>
    </source>
</evidence>
<dbReference type="InterPro" id="IPR036097">
    <property type="entry name" value="HisK_dim/P_sf"/>
</dbReference>
<dbReference type="CDD" id="cd00075">
    <property type="entry name" value="HATPase"/>
    <property type="match status" value="1"/>
</dbReference>
<dbReference type="PROSITE" id="PS00041">
    <property type="entry name" value="HTH_ARAC_FAMILY_1"/>
    <property type="match status" value="1"/>
</dbReference>
<dbReference type="PANTHER" id="PTHR43547">
    <property type="entry name" value="TWO-COMPONENT HISTIDINE KINASE"/>
    <property type="match status" value="1"/>
</dbReference>
<dbReference type="SMART" id="SM00448">
    <property type="entry name" value="REC"/>
    <property type="match status" value="1"/>
</dbReference>
<dbReference type="SMART" id="SM00387">
    <property type="entry name" value="HATPase_c"/>
    <property type="match status" value="1"/>
</dbReference>
<dbReference type="InterPro" id="IPR001789">
    <property type="entry name" value="Sig_transdc_resp-reg_receiver"/>
</dbReference>
<evidence type="ECO:0000256" key="5">
    <source>
        <dbReference type="ARBA" id="ARBA00023125"/>
    </source>
</evidence>
<dbReference type="InterPro" id="IPR005467">
    <property type="entry name" value="His_kinase_dom"/>
</dbReference>
<evidence type="ECO:0000259" key="9">
    <source>
        <dbReference type="PROSITE" id="PS01124"/>
    </source>
</evidence>
<sequence>MRRNLILITGFLLLMVEVCHAQQIRSYGSGKLSCSLIKNIVQDVHGFVWIGTENGLNKFDGWTFTSYFHDDRDSTSLQNDLIQCLLCDSQGYLWVGSGNGLQLYCPYKDSFKKINFLDGNKPSVLHLQELYSGEIWAVTAGYGAYVIDRETMEATPLIRVNDLCSSPFMHNIYQDSHHNIWIALPNGRIARITSDLKEVDFLTSSVDALGKIYTILEDLKGRVWIAAVSGVYLWSEEEHHLIKMRQVSNEFLSVRGMVCTKHGELYINTANNGLYIVDVEEKVLIPFSGELELEKDKIYALMEDRNGNLWLGGFKKGITLLSNEPSRFNFTPLSSFSASMGSTLSFVYEDKKNQIWTSTTDGRLIRMDDNMRDYHSYIVGKGILSMLHDSKGAIWLGGYSGLFQFDEQSGGIHEVPLLQGKNIHNIVEGFGGKLYMSVLGEGFAEYNRQTGTLKQICDTTRLNTTMRLANNWINKIICDSEGLIWLGHCMGVNCYDPIKQEFLRLGCEKELLSSLCVALLEDKNGHIWMGTNDGLFEYDKKTMKLNHYGIGEGMSSNMICGLGQSRDGDIWCSTFNGLCKLNYPERKITSYFSGNGLVDKEYLRGTYYQRECGSIYWGGLHGITKLMPDSIGRQLPLFAPQLTHVYLNDKEVSANTQLDGRVISDRVWMDTQQINLTYKNNIFSFEFSTMEYHGRENVRFEYRLVGLDGVWRSTSSGENRITYNYLPSGHYTFEVCVCENERKSPVRSISIYIAPPWYDTLWAKIGYLLICAGFLFWIFYAWYLRQRRRRQEEMNEEKLKFFINIAHELRSPITLIISPLAALIKNEQEEGRKKALLTMQRNANRILNLINQLLDIRKIDKGQMKIECRETDLVGFVEELFQMFDYQATKRNIRFNFVHTMEKLPVWIDRNNFDKVLMNLIVNAFKYTPDGGEITLSLTVGGDKNIHGPLSGYAEITVTDSGMGLDEKKLERIFERFYQASTNSHGFGIGLNLTKMLVELHHGSILAANRVDKQGSSFTVRIPLGKEHLNSEELAEEVISSNEEPTRLILSEETCWEEEEESKSPASKSKTQWRILVVDDDEEIREYLKFELGIYYKVITACNGTEAYQIALSQRVDLIISDVVMPDMDGFELLKRTRGNANISHIPFVLLTSQTEYDSRLKGWNVGADAFLAKPFQIEELLLICENLITGRIRLKGRFGMDQEVEEKMKTIEVKANDEYFMERLMKAINENLEDSKFSVEDLAEAVGVSRVQLHRKLKTLTGNTTTEFIRNIRLKQAAKLLKERKVNVSQIAYLVGFTNPTLFSIAFKKFYGCAPSEYADRKTEE</sequence>
<dbReference type="InterPro" id="IPR009057">
    <property type="entry name" value="Homeodomain-like_sf"/>
</dbReference>
<dbReference type="CDD" id="cd00082">
    <property type="entry name" value="HisKA"/>
    <property type="match status" value="1"/>
</dbReference>
<evidence type="ECO:0000313" key="13">
    <source>
        <dbReference type="Proteomes" id="UP000600600"/>
    </source>
</evidence>
<dbReference type="InterPro" id="IPR011110">
    <property type="entry name" value="Reg_prop"/>
</dbReference>
<dbReference type="InterPro" id="IPR013783">
    <property type="entry name" value="Ig-like_fold"/>
</dbReference>